<comment type="similarity">
    <text evidence="4">Belongs to the RecO family.</text>
</comment>
<dbReference type="AlphaFoldDB" id="A0A1I0D440"/>
<name>A0A1I0D440_9FIRM</name>
<feature type="domain" description="DNA replication/recombination mediator RecO N-terminal" evidence="5">
    <location>
        <begin position="1"/>
        <end position="76"/>
    </location>
</feature>
<dbReference type="Proteomes" id="UP000199820">
    <property type="component" value="Unassembled WGS sequence"/>
</dbReference>
<dbReference type="InterPro" id="IPR012340">
    <property type="entry name" value="NA-bd_OB-fold"/>
</dbReference>
<dbReference type="GO" id="GO:0043590">
    <property type="term" value="C:bacterial nucleoid"/>
    <property type="evidence" value="ECO:0007669"/>
    <property type="project" value="TreeGrafter"/>
</dbReference>
<dbReference type="SUPFAM" id="SSF50249">
    <property type="entry name" value="Nucleic acid-binding proteins"/>
    <property type="match status" value="1"/>
</dbReference>
<accession>A0A1I0D440</accession>
<dbReference type="Gene3D" id="2.40.50.140">
    <property type="entry name" value="Nucleic acid-binding proteins"/>
    <property type="match status" value="1"/>
</dbReference>
<keyword evidence="1 4" id="KW-0227">DNA damage</keyword>
<dbReference type="RefSeq" id="WP_074649004.1">
    <property type="nucleotide sequence ID" value="NZ_FOIL01000010.1"/>
</dbReference>
<gene>
    <name evidence="4" type="primary">recO</name>
    <name evidence="6" type="ORF">SAMN04487771_10105</name>
</gene>
<organism evidence="6 7">
    <name type="scientific">[Clostridium] aminophilum</name>
    <dbReference type="NCBI Taxonomy" id="1526"/>
    <lineage>
        <taxon>Bacteria</taxon>
        <taxon>Bacillati</taxon>
        <taxon>Bacillota</taxon>
        <taxon>Clostridia</taxon>
        <taxon>Lachnospirales</taxon>
        <taxon>Lachnospiraceae</taxon>
    </lineage>
</organism>
<evidence type="ECO:0000313" key="7">
    <source>
        <dbReference type="Proteomes" id="UP000199820"/>
    </source>
</evidence>
<dbReference type="HAMAP" id="MF_00201">
    <property type="entry name" value="RecO"/>
    <property type="match status" value="1"/>
</dbReference>
<evidence type="ECO:0000256" key="4">
    <source>
        <dbReference type="HAMAP-Rule" id="MF_00201"/>
    </source>
</evidence>
<dbReference type="PANTHER" id="PTHR33991">
    <property type="entry name" value="DNA REPAIR PROTEIN RECO"/>
    <property type="match status" value="1"/>
</dbReference>
<dbReference type="PANTHER" id="PTHR33991:SF1">
    <property type="entry name" value="DNA REPAIR PROTEIN RECO"/>
    <property type="match status" value="1"/>
</dbReference>
<evidence type="ECO:0000256" key="1">
    <source>
        <dbReference type="ARBA" id="ARBA00022763"/>
    </source>
</evidence>
<evidence type="ECO:0000256" key="3">
    <source>
        <dbReference type="ARBA" id="ARBA00023204"/>
    </source>
</evidence>
<dbReference type="STRING" id="1526.SAMN02910262_01756"/>
<dbReference type="GO" id="GO:0006310">
    <property type="term" value="P:DNA recombination"/>
    <property type="evidence" value="ECO:0007669"/>
    <property type="project" value="UniProtKB-UniRule"/>
</dbReference>
<keyword evidence="2 4" id="KW-0233">DNA recombination</keyword>
<protein>
    <recommendedName>
        <fullName evidence="4">DNA repair protein RecO</fullName>
    </recommendedName>
    <alternativeName>
        <fullName evidence="4">Recombination protein O</fullName>
    </alternativeName>
</protein>
<dbReference type="EMBL" id="FOIL01000010">
    <property type="protein sequence ID" value="SET26224.1"/>
    <property type="molecule type" value="Genomic_DNA"/>
</dbReference>
<dbReference type="OrthoDB" id="9797083at2"/>
<proteinExistence type="inferred from homology"/>
<dbReference type="eggNOG" id="COG1381">
    <property type="taxonomic scope" value="Bacteria"/>
</dbReference>
<dbReference type="InterPro" id="IPR022572">
    <property type="entry name" value="DNA_rep/recomb_RecO_N"/>
</dbReference>
<dbReference type="SUPFAM" id="SSF57863">
    <property type="entry name" value="ArfGap/RecO-like zinc finger"/>
    <property type="match status" value="1"/>
</dbReference>
<comment type="function">
    <text evidence="4">Involved in DNA repair and RecF pathway recombination.</text>
</comment>
<evidence type="ECO:0000259" key="5">
    <source>
        <dbReference type="Pfam" id="PF11967"/>
    </source>
</evidence>
<evidence type="ECO:0000313" key="6">
    <source>
        <dbReference type="EMBL" id="SET26224.1"/>
    </source>
</evidence>
<keyword evidence="3 4" id="KW-0234">DNA repair</keyword>
<keyword evidence="7" id="KW-1185">Reference proteome</keyword>
<reference evidence="6 7" key="1">
    <citation type="submission" date="2016-10" db="EMBL/GenBank/DDBJ databases">
        <authorList>
            <person name="de Groot N.N."/>
        </authorList>
    </citation>
    <scope>NUCLEOTIDE SEQUENCE [LARGE SCALE GENOMIC DNA]</scope>
    <source>
        <strain evidence="6 7">KH1P1</strain>
    </source>
</reference>
<evidence type="ECO:0000256" key="2">
    <source>
        <dbReference type="ARBA" id="ARBA00023172"/>
    </source>
</evidence>
<dbReference type="Pfam" id="PF11967">
    <property type="entry name" value="RecO_N"/>
    <property type="match status" value="1"/>
</dbReference>
<dbReference type="InterPro" id="IPR003717">
    <property type="entry name" value="RecO"/>
</dbReference>
<dbReference type="Pfam" id="PF02565">
    <property type="entry name" value="RecO_C"/>
    <property type="match status" value="1"/>
</dbReference>
<dbReference type="GO" id="GO:0006302">
    <property type="term" value="P:double-strand break repair"/>
    <property type="evidence" value="ECO:0007669"/>
    <property type="project" value="TreeGrafter"/>
</dbReference>
<sequence>MRDLVKLSGMVLSASPVGDYDRRLVILTRERGKITAFARGAKRSNSTLRAAAAPFVAGTFSLAEGRDSYNLYSAEVDDYHAELAMDPEAVCYASYFCEFASYYGREGIEAGNVIDLLEAAFTAIREDRVPNVMVRRVYELRLMVLNGEYTETMPGGEYSDAARYAWYVSATRPVDNLFSFRLKDEPMREFGHAVDRNIARFVDRHFHSLDVLKVMV</sequence>
<dbReference type="NCBIfam" id="TIGR00613">
    <property type="entry name" value="reco"/>
    <property type="match status" value="1"/>
</dbReference>
<dbReference type="InterPro" id="IPR037278">
    <property type="entry name" value="ARFGAP/RecO"/>
</dbReference>